<name>A0AAW1NUV0_9CHLO</name>
<reference evidence="2 3" key="1">
    <citation type="journal article" date="2024" name="Nat. Commun.">
        <title>Phylogenomics reveals the evolutionary origins of lichenization in chlorophyte algae.</title>
        <authorList>
            <person name="Puginier C."/>
            <person name="Libourel C."/>
            <person name="Otte J."/>
            <person name="Skaloud P."/>
            <person name="Haon M."/>
            <person name="Grisel S."/>
            <person name="Petersen M."/>
            <person name="Berrin J.G."/>
            <person name="Delaux P.M."/>
            <person name="Dal Grande F."/>
            <person name="Keller J."/>
        </authorList>
    </citation>
    <scope>NUCLEOTIDE SEQUENCE [LARGE SCALE GENOMIC DNA]</scope>
    <source>
        <strain evidence="2 3">SAG 2036</strain>
    </source>
</reference>
<dbReference type="EMBL" id="JALJOQ010000127">
    <property type="protein sequence ID" value="KAK9795555.1"/>
    <property type="molecule type" value="Genomic_DNA"/>
</dbReference>
<dbReference type="Gene3D" id="3.80.10.10">
    <property type="entry name" value="Ribonuclease Inhibitor"/>
    <property type="match status" value="1"/>
</dbReference>
<proteinExistence type="predicted"/>
<sequence length="266" mass="30179">MATSAHKAAPARAAIDSLPDELLLKVFTELAKIGPAYPTEPDSCVTYRFPFRTFDTCVEPHPGLRSYPFLSQVCRRWQNVLCQTGSRQVLWREVVVDFGHELITAVHTPIAWSDQRPSDDEFRSSFSKTRLSAARMLRFIEDRHSCIQRVVLKNSEGYYADDGEFVNLQQKHNFSLAHFGMLLGMLRSTLTELQVRHCADFFTLQALAAIACLPHLKVLRLEELRCRIDQCSLAELANLTQLEELSVTAEDSEHAWLVGMDAVPKQ</sequence>
<evidence type="ECO:0000256" key="1">
    <source>
        <dbReference type="ARBA" id="ARBA00004430"/>
    </source>
</evidence>
<comment type="caution">
    <text evidence="2">The sequence shown here is derived from an EMBL/GenBank/DDBJ whole genome shotgun (WGS) entry which is preliminary data.</text>
</comment>
<gene>
    <name evidence="2" type="ORF">WJX73_007392</name>
</gene>
<evidence type="ECO:0008006" key="4">
    <source>
        <dbReference type="Google" id="ProtNLM"/>
    </source>
</evidence>
<keyword evidence="3" id="KW-1185">Reference proteome</keyword>
<accession>A0AAW1NUV0</accession>
<comment type="subcellular location">
    <subcellularLocation>
        <location evidence="1">Cytoplasm</location>
        <location evidence="1">Cytoskeleton</location>
        <location evidence="1">Cilium axoneme</location>
    </subcellularLocation>
</comment>
<dbReference type="SUPFAM" id="SSF52047">
    <property type="entry name" value="RNI-like"/>
    <property type="match status" value="1"/>
</dbReference>
<dbReference type="InterPro" id="IPR032675">
    <property type="entry name" value="LRR_dom_sf"/>
</dbReference>
<evidence type="ECO:0000313" key="2">
    <source>
        <dbReference type="EMBL" id="KAK9795555.1"/>
    </source>
</evidence>
<dbReference type="Gene3D" id="1.20.1280.50">
    <property type="match status" value="1"/>
</dbReference>
<evidence type="ECO:0000313" key="3">
    <source>
        <dbReference type="Proteomes" id="UP001465755"/>
    </source>
</evidence>
<dbReference type="AlphaFoldDB" id="A0AAW1NUV0"/>
<dbReference type="GO" id="GO:0005930">
    <property type="term" value="C:axoneme"/>
    <property type="evidence" value="ECO:0007669"/>
    <property type="project" value="UniProtKB-SubCell"/>
</dbReference>
<dbReference type="Proteomes" id="UP001465755">
    <property type="component" value="Unassembled WGS sequence"/>
</dbReference>
<protein>
    <recommendedName>
        <fullName evidence="4">F-box domain-containing protein</fullName>
    </recommendedName>
</protein>
<organism evidence="2 3">
    <name type="scientific">Symbiochloris irregularis</name>
    <dbReference type="NCBI Taxonomy" id="706552"/>
    <lineage>
        <taxon>Eukaryota</taxon>
        <taxon>Viridiplantae</taxon>
        <taxon>Chlorophyta</taxon>
        <taxon>core chlorophytes</taxon>
        <taxon>Trebouxiophyceae</taxon>
        <taxon>Trebouxiales</taxon>
        <taxon>Trebouxiaceae</taxon>
        <taxon>Symbiochloris</taxon>
    </lineage>
</organism>